<evidence type="ECO:0000313" key="2">
    <source>
        <dbReference type="Proteomes" id="UP001145114"/>
    </source>
</evidence>
<proteinExistence type="predicted"/>
<comment type="caution">
    <text evidence="1">The sequence shown here is derived from an EMBL/GenBank/DDBJ whole genome shotgun (WGS) entry which is preliminary data.</text>
</comment>
<organism evidence="1 2">
    <name type="scientific">Spiromyces aspiralis</name>
    <dbReference type="NCBI Taxonomy" id="68401"/>
    <lineage>
        <taxon>Eukaryota</taxon>
        <taxon>Fungi</taxon>
        <taxon>Fungi incertae sedis</taxon>
        <taxon>Zoopagomycota</taxon>
        <taxon>Kickxellomycotina</taxon>
        <taxon>Kickxellomycetes</taxon>
        <taxon>Kickxellales</taxon>
        <taxon>Kickxellaceae</taxon>
        <taxon>Spiromyces</taxon>
    </lineage>
</organism>
<name>A0ACC1HXS8_9FUNG</name>
<accession>A0ACC1HXS8</accession>
<dbReference type="Proteomes" id="UP001145114">
    <property type="component" value="Unassembled WGS sequence"/>
</dbReference>
<reference evidence="1" key="1">
    <citation type="submission" date="2022-06" db="EMBL/GenBank/DDBJ databases">
        <title>Phylogenomic reconstructions and comparative analyses of Kickxellomycotina fungi.</title>
        <authorList>
            <person name="Reynolds N.K."/>
            <person name="Stajich J.E."/>
            <person name="Barry K."/>
            <person name="Grigoriev I.V."/>
            <person name="Crous P."/>
            <person name="Smith M.E."/>
        </authorList>
    </citation>
    <scope>NUCLEOTIDE SEQUENCE</scope>
    <source>
        <strain evidence="1">RSA 2271</strain>
    </source>
</reference>
<gene>
    <name evidence="1" type="primary">kri1</name>
    <name evidence="1" type="ORF">EV182_000605</name>
</gene>
<protein>
    <submittedName>
        <fullName evidence="1">Ribosome biogenesis protein Kri1</fullName>
    </submittedName>
</protein>
<evidence type="ECO:0000313" key="1">
    <source>
        <dbReference type="EMBL" id="KAJ1680140.1"/>
    </source>
</evidence>
<dbReference type="EMBL" id="JAMZIH010000035">
    <property type="protein sequence ID" value="KAJ1680140.1"/>
    <property type="molecule type" value="Genomic_DNA"/>
</dbReference>
<keyword evidence="2" id="KW-1185">Reference proteome</keyword>
<sequence length="623" mass="72105">MDLVGEDNGDELLTITINKAYAEKYEKKKHNEELSNLKDKYGELTDEISDEKLMRAAERQKRWGTKGKTVLDFISDSDDSESSVSEEEDEDGEFITPEVDMQIIRTIEAIRNKSKEIYDKNTRFFYDADTGGGNAKKKSAKSQPVYLKDYHRQVILEDGGLVDEEKELHKVGMTHMEEQAMIKKQFKDAAKDVVSADEESGDDELFVKREKSKEEMEQEDEEYRKLVLETLTGQGSKSEAATDISNIKDPDMAFLADYIVNKGWINKDAKRIATYEEIVDDEEDEAEVDLADQFEAEYNFRFEHGVDDQNKAYSRNIDESLRRTDNQRKLARERVKERKQLEKEQKMEEIKRLKNLKRKEIFEKLKKIQEITGNSKVGVDDIDLEGEFDPEKYDAQMTSVFDEGYYNEAENTKPTWADDIDISDLAAADDEAQVESGLDKKKRKKKKKDKQQQAEEGEAKTGGIGDDEFIMDADYLPGGEKFEKQDDEQKAKALDEYTKTINNYLDEYYQLNYEDVIGGDLPTRFKYRQTEPVDFGLTPEEILLADEKDLNEYVSLKKLAPFRPKHKLEKDFKKYAKKKRIKELRKKIEEQRAEWERLSIQVTSEAGSSGKKAGPAKKKSKTK</sequence>